<dbReference type="AlphaFoldDB" id="A0A4R6Y2S4"/>
<comment type="caution">
    <text evidence="7">The sequence shown here is derived from an EMBL/GenBank/DDBJ whole genome shotgun (WGS) entry which is preliminary data.</text>
</comment>
<dbReference type="InterPro" id="IPR036737">
    <property type="entry name" value="OmpA-like_sf"/>
</dbReference>
<accession>A0A4R6Y2S4</accession>
<dbReference type="Pfam" id="PF00691">
    <property type="entry name" value="OmpA"/>
    <property type="match status" value="1"/>
</dbReference>
<keyword evidence="5" id="KW-0732">Signal</keyword>
<dbReference type="PANTHER" id="PTHR30329:SF21">
    <property type="entry name" value="LIPOPROTEIN YIAD-RELATED"/>
    <property type="match status" value="1"/>
</dbReference>
<dbReference type="OrthoDB" id="1149075at2"/>
<feature type="chain" id="PRO_5020565066" evidence="5">
    <location>
        <begin position="18"/>
        <end position="234"/>
    </location>
</feature>
<dbReference type="PROSITE" id="PS51123">
    <property type="entry name" value="OMPA_2"/>
    <property type="match status" value="1"/>
</dbReference>
<dbReference type="Gene3D" id="3.30.1330.60">
    <property type="entry name" value="OmpA-like domain"/>
    <property type="match status" value="1"/>
</dbReference>
<name>A0A4R6Y2S4_9BURK</name>
<sequence length="234" mass="25208">MKNFVKVASLAATLALAACQTNPNTNVMPKEDAVNSRHVANTEHQVWKNGTDDLCWQTGYYPDGNAVVGCDATATKVVTETIVKQKSTTINFDANALFDFNKSTLRPMGQQALAALATALKSVSFDQTIVVGHTDSFGSDAYNDRLSLRRAEAVKAYLVSQGINAASISTSGMGERQLLVQPLTKGTRAARIAAEQPNRRVSVDVRGVVIPANQVDRWNNFLKSVPGVNVNVVK</sequence>
<keyword evidence="8" id="KW-1185">Reference proteome</keyword>
<dbReference type="InterPro" id="IPR006665">
    <property type="entry name" value="OmpA-like"/>
</dbReference>
<dbReference type="RefSeq" id="WP_133620737.1">
    <property type="nucleotide sequence ID" value="NZ_SNZE01000016.1"/>
</dbReference>
<dbReference type="PANTHER" id="PTHR30329">
    <property type="entry name" value="STATOR ELEMENT OF FLAGELLAR MOTOR COMPLEX"/>
    <property type="match status" value="1"/>
</dbReference>
<dbReference type="PRINTS" id="PR01021">
    <property type="entry name" value="OMPADOMAIN"/>
</dbReference>
<dbReference type="InterPro" id="IPR006664">
    <property type="entry name" value="OMP_bac"/>
</dbReference>
<evidence type="ECO:0000259" key="6">
    <source>
        <dbReference type="PROSITE" id="PS51123"/>
    </source>
</evidence>
<dbReference type="InterPro" id="IPR050330">
    <property type="entry name" value="Bact_OuterMem_StrucFunc"/>
</dbReference>
<feature type="domain" description="OmpA-like" evidence="6">
    <location>
        <begin position="85"/>
        <end position="209"/>
    </location>
</feature>
<keyword evidence="2 4" id="KW-0472">Membrane</keyword>
<evidence type="ECO:0000256" key="1">
    <source>
        <dbReference type="ARBA" id="ARBA00004442"/>
    </source>
</evidence>
<dbReference type="EMBL" id="SNZE01000016">
    <property type="protein sequence ID" value="TDR30814.1"/>
    <property type="molecule type" value="Genomic_DNA"/>
</dbReference>
<evidence type="ECO:0000256" key="5">
    <source>
        <dbReference type="SAM" id="SignalP"/>
    </source>
</evidence>
<dbReference type="SUPFAM" id="SSF103088">
    <property type="entry name" value="OmpA-like"/>
    <property type="match status" value="1"/>
</dbReference>
<dbReference type="Proteomes" id="UP000294480">
    <property type="component" value="Unassembled WGS sequence"/>
</dbReference>
<evidence type="ECO:0000313" key="7">
    <source>
        <dbReference type="EMBL" id="TDR30814.1"/>
    </source>
</evidence>
<proteinExistence type="predicted"/>
<evidence type="ECO:0000256" key="4">
    <source>
        <dbReference type="PROSITE-ProRule" id="PRU00473"/>
    </source>
</evidence>
<dbReference type="CDD" id="cd07185">
    <property type="entry name" value="OmpA_C-like"/>
    <property type="match status" value="1"/>
</dbReference>
<gene>
    <name evidence="7" type="ORF">DFR44_11612</name>
</gene>
<dbReference type="GO" id="GO:0009279">
    <property type="term" value="C:cell outer membrane"/>
    <property type="evidence" value="ECO:0007669"/>
    <property type="project" value="UniProtKB-SubCell"/>
</dbReference>
<comment type="subcellular location">
    <subcellularLocation>
        <location evidence="1">Cell outer membrane</location>
    </subcellularLocation>
</comment>
<evidence type="ECO:0000256" key="2">
    <source>
        <dbReference type="ARBA" id="ARBA00023136"/>
    </source>
</evidence>
<dbReference type="PROSITE" id="PS51257">
    <property type="entry name" value="PROKAR_LIPOPROTEIN"/>
    <property type="match status" value="1"/>
</dbReference>
<evidence type="ECO:0000313" key="8">
    <source>
        <dbReference type="Proteomes" id="UP000294480"/>
    </source>
</evidence>
<keyword evidence="3" id="KW-0998">Cell outer membrane</keyword>
<reference evidence="7 8" key="1">
    <citation type="submission" date="2019-03" db="EMBL/GenBank/DDBJ databases">
        <title>Genomic Encyclopedia of Type Strains, Phase IV (KMG-IV): sequencing the most valuable type-strain genomes for metagenomic binning, comparative biology and taxonomic classification.</title>
        <authorList>
            <person name="Goeker M."/>
        </authorList>
    </citation>
    <scope>NUCLEOTIDE SEQUENCE [LARGE SCALE GENOMIC DNA]</scope>
    <source>
        <strain evidence="7 8">DSM 102852</strain>
    </source>
</reference>
<protein>
    <submittedName>
        <fullName evidence="7">OOP family OmpA-OmpF porin</fullName>
    </submittedName>
</protein>
<feature type="signal peptide" evidence="5">
    <location>
        <begin position="1"/>
        <end position="17"/>
    </location>
</feature>
<organism evidence="7 8">
    <name type="scientific">Hydromonas duriensis</name>
    <dbReference type="NCBI Taxonomy" id="1527608"/>
    <lineage>
        <taxon>Bacteria</taxon>
        <taxon>Pseudomonadati</taxon>
        <taxon>Pseudomonadota</taxon>
        <taxon>Betaproteobacteria</taxon>
        <taxon>Burkholderiales</taxon>
        <taxon>Burkholderiaceae</taxon>
        <taxon>Hydromonas</taxon>
    </lineage>
</organism>
<evidence type="ECO:0000256" key="3">
    <source>
        <dbReference type="ARBA" id="ARBA00023237"/>
    </source>
</evidence>